<protein>
    <recommendedName>
        <fullName evidence="3">Pentatricopeptide repeat-containing protein</fullName>
    </recommendedName>
</protein>
<evidence type="ECO:0000313" key="1">
    <source>
        <dbReference type="EMBL" id="RYQ96992.1"/>
    </source>
</evidence>
<gene>
    <name evidence="1" type="ORF">Ahy_B08g092952</name>
</gene>
<dbReference type="EMBL" id="SDMP01000018">
    <property type="protein sequence ID" value="RYQ96992.1"/>
    <property type="molecule type" value="Genomic_DNA"/>
</dbReference>
<dbReference type="AlphaFoldDB" id="A0A444Y4U9"/>
<keyword evidence="2" id="KW-1185">Reference proteome</keyword>
<dbReference type="STRING" id="3818.A0A444Y4U9"/>
<dbReference type="PANTHER" id="PTHR47926">
    <property type="entry name" value="PENTATRICOPEPTIDE REPEAT-CONTAINING PROTEIN"/>
    <property type="match status" value="1"/>
</dbReference>
<comment type="caution">
    <text evidence="1">The sequence shown here is derived from an EMBL/GenBank/DDBJ whole genome shotgun (WGS) entry which is preliminary data.</text>
</comment>
<proteinExistence type="predicted"/>
<dbReference type="InterPro" id="IPR046960">
    <property type="entry name" value="PPR_At4g14850-like_plant"/>
</dbReference>
<dbReference type="GO" id="GO:0009451">
    <property type="term" value="P:RNA modification"/>
    <property type="evidence" value="ECO:0007669"/>
    <property type="project" value="InterPro"/>
</dbReference>
<organism evidence="1 2">
    <name type="scientific">Arachis hypogaea</name>
    <name type="common">Peanut</name>
    <dbReference type="NCBI Taxonomy" id="3818"/>
    <lineage>
        <taxon>Eukaryota</taxon>
        <taxon>Viridiplantae</taxon>
        <taxon>Streptophyta</taxon>
        <taxon>Embryophyta</taxon>
        <taxon>Tracheophyta</taxon>
        <taxon>Spermatophyta</taxon>
        <taxon>Magnoliopsida</taxon>
        <taxon>eudicotyledons</taxon>
        <taxon>Gunneridae</taxon>
        <taxon>Pentapetalae</taxon>
        <taxon>rosids</taxon>
        <taxon>fabids</taxon>
        <taxon>Fabales</taxon>
        <taxon>Fabaceae</taxon>
        <taxon>Papilionoideae</taxon>
        <taxon>50 kb inversion clade</taxon>
        <taxon>dalbergioids sensu lato</taxon>
        <taxon>Dalbergieae</taxon>
        <taxon>Pterocarpus clade</taxon>
        <taxon>Arachis</taxon>
    </lineage>
</organism>
<name>A0A444Y4U9_ARAHY</name>
<evidence type="ECO:0008006" key="3">
    <source>
        <dbReference type="Google" id="ProtNLM"/>
    </source>
</evidence>
<dbReference type="Proteomes" id="UP000289738">
    <property type="component" value="Chromosome B08"/>
</dbReference>
<evidence type="ECO:0000313" key="2">
    <source>
        <dbReference type="Proteomes" id="UP000289738"/>
    </source>
</evidence>
<dbReference type="Gene3D" id="1.25.40.10">
    <property type="entry name" value="Tetratricopeptide repeat domain"/>
    <property type="match status" value="1"/>
</dbReference>
<accession>A0A444Y4U9</accession>
<sequence>MVMHKIVNPHEGLDLYERMLQENIKPDSISFLGVLSACISADMVAKGQEYFNSISEHGMTPTLDHYACMVTLIGRSSGVDKAMDFIKCITHELDYPI</sequence>
<dbReference type="InterPro" id="IPR011990">
    <property type="entry name" value="TPR-like_helical_dom_sf"/>
</dbReference>
<dbReference type="GO" id="GO:0003723">
    <property type="term" value="F:RNA binding"/>
    <property type="evidence" value="ECO:0007669"/>
    <property type="project" value="InterPro"/>
</dbReference>
<reference evidence="1 2" key="1">
    <citation type="submission" date="2019-01" db="EMBL/GenBank/DDBJ databases">
        <title>Sequencing of cultivated peanut Arachis hypogaea provides insights into genome evolution and oil improvement.</title>
        <authorList>
            <person name="Chen X."/>
        </authorList>
    </citation>
    <scope>NUCLEOTIDE SEQUENCE [LARGE SCALE GENOMIC DNA]</scope>
    <source>
        <strain evidence="2">cv. Fuhuasheng</strain>
        <tissue evidence="1">Leaves</tissue>
    </source>
</reference>